<dbReference type="SMART" id="SM00840">
    <property type="entry name" value="DALR_2"/>
    <property type="match status" value="1"/>
</dbReference>
<dbReference type="InterPro" id="IPR009080">
    <property type="entry name" value="tRNAsynth_Ia_anticodon-bd"/>
</dbReference>
<dbReference type="SUPFAM" id="SSF52374">
    <property type="entry name" value="Nucleotidylyl transferase"/>
    <property type="match status" value="1"/>
</dbReference>
<dbReference type="CDD" id="cd07963">
    <property type="entry name" value="Anticodon_Ia_Cys"/>
    <property type="match status" value="1"/>
</dbReference>
<evidence type="ECO:0000256" key="3">
    <source>
        <dbReference type="ARBA" id="ARBA00011245"/>
    </source>
</evidence>
<dbReference type="Gene3D" id="1.20.120.1910">
    <property type="entry name" value="Cysteine-tRNA ligase, C-terminal anti-codon recognition domain"/>
    <property type="match status" value="1"/>
</dbReference>
<protein>
    <recommendedName>
        <fullName evidence="13">Cysteine--tRNA ligase</fullName>
        <ecNumber evidence="13">6.1.1.16</ecNumber>
    </recommendedName>
    <alternativeName>
        <fullName evidence="13">Cysteinyl-tRNA synthetase</fullName>
        <shortName evidence="13">CysRS</shortName>
    </alternativeName>
</protein>
<dbReference type="Proteomes" id="UP000662904">
    <property type="component" value="Chromosome"/>
</dbReference>
<accession>A0A8A0RKP1</accession>
<evidence type="ECO:0000259" key="15">
    <source>
        <dbReference type="SMART" id="SM00840"/>
    </source>
</evidence>
<evidence type="ECO:0000256" key="10">
    <source>
        <dbReference type="ARBA" id="ARBA00022917"/>
    </source>
</evidence>
<dbReference type="Pfam" id="PF01406">
    <property type="entry name" value="tRNA-synt_1e"/>
    <property type="match status" value="1"/>
</dbReference>
<dbReference type="RefSeq" id="WP_206709142.1">
    <property type="nucleotide sequence ID" value="NZ_CP059066.1"/>
</dbReference>
<dbReference type="InterPro" id="IPR015273">
    <property type="entry name" value="Cys-tRNA-synt_Ia_DALR"/>
</dbReference>
<evidence type="ECO:0000256" key="6">
    <source>
        <dbReference type="ARBA" id="ARBA00022723"/>
    </source>
</evidence>
<dbReference type="PANTHER" id="PTHR10890">
    <property type="entry name" value="CYSTEINYL-TRNA SYNTHETASE"/>
    <property type="match status" value="1"/>
</dbReference>
<dbReference type="HAMAP" id="MF_00041">
    <property type="entry name" value="Cys_tRNA_synth"/>
    <property type="match status" value="1"/>
</dbReference>
<evidence type="ECO:0000256" key="11">
    <source>
        <dbReference type="ARBA" id="ARBA00023146"/>
    </source>
</evidence>
<dbReference type="EC" id="6.1.1.16" evidence="13"/>
<dbReference type="InterPro" id="IPR014729">
    <property type="entry name" value="Rossmann-like_a/b/a_fold"/>
</dbReference>
<feature type="binding site" evidence="13">
    <location>
        <position position="236"/>
    </location>
    <ligand>
        <name>Zn(2+)</name>
        <dbReference type="ChEBI" id="CHEBI:29105"/>
    </ligand>
</feature>
<dbReference type="PRINTS" id="PR00983">
    <property type="entry name" value="TRNASYNTHCYS"/>
</dbReference>
<keyword evidence="10 13" id="KW-0648">Protein biosynthesis</keyword>
<comment type="subunit">
    <text evidence="3 13">Monomer.</text>
</comment>
<dbReference type="GO" id="GO:0005524">
    <property type="term" value="F:ATP binding"/>
    <property type="evidence" value="ECO:0007669"/>
    <property type="project" value="UniProtKB-UniRule"/>
</dbReference>
<feature type="domain" description="Cysteinyl-tRNA synthetase class Ia DALR" evidence="15">
    <location>
        <begin position="350"/>
        <end position="413"/>
    </location>
</feature>
<keyword evidence="9 13" id="KW-0067">ATP-binding</keyword>
<dbReference type="PANTHER" id="PTHR10890:SF3">
    <property type="entry name" value="CYSTEINE--TRNA LIGASE, CYTOPLASMIC"/>
    <property type="match status" value="1"/>
</dbReference>
<comment type="subcellular location">
    <subcellularLocation>
        <location evidence="1 13">Cytoplasm</location>
    </subcellularLocation>
</comment>
<feature type="binding site" evidence="13">
    <location>
        <position position="232"/>
    </location>
    <ligand>
        <name>Zn(2+)</name>
        <dbReference type="ChEBI" id="CHEBI:29105"/>
    </ligand>
</feature>
<dbReference type="AlphaFoldDB" id="A0A8A0RKP1"/>
<evidence type="ECO:0000256" key="7">
    <source>
        <dbReference type="ARBA" id="ARBA00022741"/>
    </source>
</evidence>
<dbReference type="GO" id="GO:0006423">
    <property type="term" value="P:cysteinyl-tRNA aminoacylation"/>
    <property type="evidence" value="ECO:0007669"/>
    <property type="project" value="UniProtKB-UniRule"/>
</dbReference>
<evidence type="ECO:0000256" key="5">
    <source>
        <dbReference type="ARBA" id="ARBA00022598"/>
    </source>
</evidence>
<evidence type="ECO:0000256" key="8">
    <source>
        <dbReference type="ARBA" id="ARBA00022833"/>
    </source>
</evidence>
<dbReference type="Pfam" id="PF23493">
    <property type="entry name" value="CysS_C"/>
    <property type="match status" value="1"/>
</dbReference>
<dbReference type="KEGG" id="kme:H0A61_01298"/>
<evidence type="ECO:0000256" key="1">
    <source>
        <dbReference type="ARBA" id="ARBA00004496"/>
    </source>
</evidence>
<keyword evidence="6 13" id="KW-0479">Metal-binding</keyword>
<dbReference type="InterPro" id="IPR024909">
    <property type="entry name" value="Cys-tRNA/MSH_ligase"/>
</dbReference>
<evidence type="ECO:0000256" key="13">
    <source>
        <dbReference type="HAMAP-Rule" id="MF_00041"/>
    </source>
</evidence>
<dbReference type="FunFam" id="3.40.50.620:FF:000009">
    <property type="entry name" value="Cysteine--tRNA ligase"/>
    <property type="match status" value="1"/>
</dbReference>
<evidence type="ECO:0000313" key="16">
    <source>
        <dbReference type="EMBL" id="QSQ08945.1"/>
    </source>
</evidence>
<keyword evidence="17" id="KW-1185">Reference proteome</keyword>
<dbReference type="GO" id="GO:0004817">
    <property type="term" value="F:cysteine-tRNA ligase activity"/>
    <property type="evidence" value="ECO:0007669"/>
    <property type="project" value="UniProtKB-UniRule"/>
</dbReference>
<dbReference type="GO" id="GO:0005829">
    <property type="term" value="C:cytosol"/>
    <property type="evidence" value="ECO:0007669"/>
    <property type="project" value="TreeGrafter"/>
</dbReference>
<comment type="similarity">
    <text evidence="2 13">Belongs to the class-I aminoacyl-tRNA synthetase family.</text>
</comment>
<feature type="short sequence motif" description="'KMSKS' region" evidence="13">
    <location>
        <begin position="264"/>
        <end position="268"/>
    </location>
</feature>
<evidence type="ECO:0000256" key="4">
    <source>
        <dbReference type="ARBA" id="ARBA00022490"/>
    </source>
</evidence>
<name>A0A8A0RKP1_9FIRM</name>
<reference evidence="16" key="1">
    <citation type="submission" date="2020-07" db="EMBL/GenBank/DDBJ databases">
        <title>Koleobacter methoxysyntrophicus gen. nov., sp. nov., a novel anaerobic bacterium isolated from deep subsurface oil field and proposal of Koleobacterales ord. nov. in the phylum Firmicutes.</title>
        <authorList>
            <person name="Sakamoto S."/>
            <person name="Tamaki H."/>
        </authorList>
    </citation>
    <scope>NUCLEOTIDE SEQUENCE</scope>
    <source>
        <strain evidence="16">NRmbB1</strain>
    </source>
</reference>
<feature type="binding site" evidence="13">
    <location>
        <position position="27"/>
    </location>
    <ligand>
        <name>Zn(2+)</name>
        <dbReference type="ChEBI" id="CHEBI:29105"/>
    </ligand>
</feature>
<keyword evidence="7 13" id="KW-0547">Nucleotide-binding</keyword>
<feature type="binding site" evidence="13">
    <location>
        <position position="207"/>
    </location>
    <ligand>
        <name>Zn(2+)</name>
        <dbReference type="ChEBI" id="CHEBI:29105"/>
    </ligand>
</feature>
<feature type="short sequence motif" description="'HIGH' region" evidence="13">
    <location>
        <begin position="29"/>
        <end position="39"/>
    </location>
</feature>
<dbReference type="EMBL" id="CP059066">
    <property type="protein sequence ID" value="QSQ08945.1"/>
    <property type="molecule type" value="Genomic_DNA"/>
</dbReference>
<keyword evidence="11 13" id="KW-0030">Aminoacyl-tRNA synthetase</keyword>
<sequence length="464" mass="54292">MRIYNTLTRKKEELIPVRDREVRMYVCGPTVYNYFHIGNARVFITFDTFRRYLKYRGYKVIYVQNFTDIDDKLIKRAKEEGVTVKEIAEKYIEEYFRDADALGIERADYHPRATENIPEIIEIIKTLQNKGYAYEVEGDVYYRARKFEDYGKLSHQNLEELEAGARVQVEERKEDPLDFTLWKRAKPGEPSWDSPWGKGRPGWHIECSAMALKYLGETIDIHAGGPDLIFPHHENEIAQSEGATGKPFAKYWMHVGYLNVNNEKMSKSLGNFFTAREIAARYDPEVIRFFMLSAHYRSPINFSPELLDQAGKALERLYNTIDNLAHLFKNTDDTEERPYFLKKLEELRDKFINAMDDDFNTADAISILFDISREINTVLNERSKKNHIDRALNLLKELGGILGILKKERDVILEKEIEALVKKREQARKEKDWATADSIREQLKKKGIILEDTPAGVRWKRENL</sequence>
<proteinExistence type="inferred from homology"/>
<keyword evidence="8 13" id="KW-0862">Zinc</keyword>
<evidence type="ECO:0000256" key="2">
    <source>
        <dbReference type="ARBA" id="ARBA00005594"/>
    </source>
</evidence>
<evidence type="ECO:0000313" key="17">
    <source>
        <dbReference type="Proteomes" id="UP000662904"/>
    </source>
</evidence>
<keyword evidence="5 13" id="KW-0436">Ligase</keyword>
<dbReference type="Gene3D" id="3.40.50.620">
    <property type="entry name" value="HUPs"/>
    <property type="match status" value="1"/>
</dbReference>
<comment type="cofactor">
    <cofactor evidence="13">
        <name>Zn(2+)</name>
        <dbReference type="ChEBI" id="CHEBI:29105"/>
    </cofactor>
    <text evidence="13">Binds 1 zinc ion per subunit.</text>
</comment>
<feature type="coiled-coil region" evidence="14">
    <location>
        <begin position="410"/>
        <end position="437"/>
    </location>
</feature>
<dbReference type="Pfam" id="PF09190">
    <property type="entry name" value="DALR_2"/>
    <property type="match status" value="1"/>
</dbReference>
<evidence type="ECO:0000256" key="9">
    <source>
        <dbReference type="ARBA" id="ARBA00022840"/>
    </source>
</evidence>
<dbReference type="GO" id="GO:0008270">
    <property type="term" value="F:zinc ion binding"/>
    <property type="evidence" value="ECO:0007669"/>
    <property type="project" value="UniProtKB-UniRule"/>
</dbReference>
<evidence type="ECO:0000256" key="14">
    <source>
        <dbReference type="SAM" id="Coils"/>
    </source>
</evidence>
<keyword evidence="14" id="KW-0175">Coiled coil</keyword>
<keyword evidence="4 13" id="KW-0963">Cytoplasm</keyword>
<dbReference type="InterPro" id="IPR056411">
    <property type="entry name" value="CysS_C"/>
</dbReference>
<dbReference type="CDD" id="cd00672">
    <property type="entry name" value="CysRS_core"/>
    <property type="match status" value="1"/>
</dbReference>
<gene>
    <name evidence="13 16" type="primary">cysS</name>
    <name evidence="16" type="ORF">H0A61_01298</name>
</gene>
<organism evidence="16 17">
    <name type="scientific">Koleobacter methoxysyntrophicus</name>
    <dbReference type="NCBI Taxonomy" id="2751313"/>
    <lineage>
        <taxon>Bacteria</taxon>
        <taxon>Bacillati</taxon>
        <taxon>Bacillota</taxon>
        <taxon>Clostridia</taxon>
        <taxon>Koleobacterales</taxon>
        <taxon>Koleobacteraceae</taxon>
        <taxon>Koleobacter</taxon>
    </lineage>
</organism>
<dbReference type="InterPro" id="IPR015803">
    <property type="entry name" value="Cys-tRNA-ligase"/>
</dbReference>
<dbReference type="NCBIfam" id="TIGR00435">
    <property type="entry name" value="cysS"/>
    <property type="match status" value="1"/>
</dbReference>
<feature type="binding site" evidence="13">
    <location>
        <position position="267"/>
    </location>
    <ligand>
        <name>ATP</name>
        <dbReference type="ChEBI" id="CHEBI:30616"/>
    </ligand>
</feature>
<dbReference type="SUPFAM" id="SSF47323">
    <property type="entry name" value="Anticodon-binding domain of a subclass of class I aminoacyl-tRNA synthetases"/>
    <property type="match status" value="1"/>
</dbReference>
<comment type="catalytic activity">
    <reaction evidence="12 13">
        <text>tRNA(Cys) + L-cysteine + ATP = L-cysteinyl-tRNA(Cys) + AMP + diphosphate</text>
        <dbReference type="Rhea" id="RHEA:17773"/>
        <dbReference type="Rhea" id="RHEA-COMP:9661"/>
        <dbReference type="Rhea" id="RHEA-COMP:9679"/>
        <dbReference type="ChEBI" id="CHEBI:30616"/>
        <dbReference type="ChEBI" id="CHEBI:33019"/>
        <dbReference type="ChEBI" id="CHEBI:35235"/>
        <dbReference type="ChEBI" id="CHEBI:78442"/>
        <dbReference type="ChEBI" id="CHEBI:78517"/>
        <dbReference type="ChEBI" id="CHEBI:456215"/>
        <dbReference type="EC" id="6.1.1.16"/>
    </reaction>
</comment>
<evidence type="ECO:0000256" key="12">
    <source>
        <dbReference type="ARBA" id="ARBA00047398"/>
    </source>
</evidence>
<dbReference type="InterPro" id="IPR032678">
    <property type="entry name" value="tRNA-synt_1_cat_dom"/>
</dbReference>